<accession>A0A1M7YDU0</accession>
<dbReference type="OrthoDB" id="9818469at2"/>
<proteinExistence type="predicted"/>
<name>A0A1M7YDU0_9FIRM</name>
<keyword evidence="2" id="KW-1185">Reference proteome</keyword>
<dbReference type="AlphaFoldDB" id="A0A1M7YDU0"/>
<gene>
    <name evidence="1" type="ORF">SAMN02745217_02876</name>
</gene>
<dbReference type="Proteomes" id="UP000184612">
    <property type="component" value="Unassembled WGS sequence"/>
</dbReference>
<evidence type="ECO:0000313" key="1">
    <source>
        <dbReference type="EMBL" id="SHO50751.1"/>
    </source>
</evidence>
<protein>
    <submittedName>
        <fullName evidence="1">Uncharacterized protein</fullName>
    </submittedName>
</protein>
<dbReference type="RefSeq" id="WP_073589532.1">
    <property type="nucleotide sequence ID" value="NZ_FRFD01000008.1"/>
</dbReference>
<organism evidence="1 2">
    <name type="scientific">Anaerocolumna xylanovorans DSM 12503</name>
    <dbReference type="NCBI Taxonomy" id="1121345"/>
    <lineage>
        <taxon>Bacteria</taxon>
        <taxon>Bacillati</taxon>
        <taxon>Bacillota</taxon>
        <taxon>Clostridia</taxon>
        <taxon>Lachnospirales</taxon>
        <taxon>Lachnospiraceae</taxon>
        <taxon>Anaerocolumna</taxon>
    </lineage>
</organism>
<sequence length="268" mass="30807">MFKEILVYFSFSRNLKLFLFFSLGSIVVTAQYISGGEFFKDFFNQRANGDINNNYDYMNTEQLKNLESSTIGTVINSPEITVDVLGVIKSGNTVDVMLEITANQLDSVLYDNGIESLKNYRFNDNLSGTLCEDTDQISSRYYYSDEDKSLETNQFKILYTFVVIKNPDETDLSLGLSEFGYFPKNETSHAAFNILYNDKWEYRNFSKNVSNFKFNLDNEQTIDSDQFEYTSAGNPEEAEFEVIITFKVPVAIDTIKSISLFDKDFDLK</sequence>
<dbReference type="EMBL" id="FRFD01000008">
    <property type="protein sequence ID" value="SHO50751.1"/>
    <property type="molecule type" value="Genomic_DNA"/>
</dbReference>
<reference evidence="1 2" key="1">
    <citation type="submission" date="2016-12" db="EMBL/GenBank/DDBJ databases">
        <authorList>
            <person name="Song W.-J."/>
            <person name="Kurnit D.M."/>
        </authorList>
    </citation>
    <scope>NUCLEOTIDE SEQUENCE [LARGE SCALE GENOMIC DNA]</scope>
    <source>
        <strain evidence="1 2">DSM 12503</strain>
    </source>
</reference>
<evidence type="ECO:0000313" key="2">
    <source>
        <dbReference type="Proteomes" id="UP000184612"/>
    </source>
</evidence>